<dbReference type="EMBL" id="CM046121">
    <property type="protein sequence ID" value="KAI8434177.1"/>
    <property type="molecule type" value="Genomic_DNA"/>
</dbReference>
<proteinExistence type="predicted"/>
<sequence>MQVRFGIKHVERSKVSVVIYINFPTHSQPLPVALFKLPQPAPPRRTRMLLILHSISEPDGCRVSSRQPPYAPAALASPCHRHKNESESARKSPTWFCVLSLLDPLQTSCTPKIVQHSVGPCGWYSASAAPAPTAPARIKRAQPPHQLPSGGGVSSNGPHAPVSPTALQSSVPHNNVMPSSARAPAPAGPAPAMHTSQTASGMLTSIALHPTPFRVAKGPSDLLVSSACANPPPAANRLVNMTQFPDTHSRIVQQRAMTSDISQCFNKPHKVFLFTPPVDNDLLEWHHGAISRERAEALLSSSPDGVFLVRESTNFPGDHTLCVRFRGRVEHYREIKLAIWEPINNKKRIPELVNLYGYIHPKTTATLDDSQTEALRRLHAQAVKWATAPDSQTQRLTIDDEEFFDTMNDLIKHYLQDADGLCTKLVRYLPKAAPNGANNNGALQPPYPPHPQQPPPYPPTPHVPPLAHAAFQPTYSQQLPPTTAAATDQVDATNFLEARWVINERDLEIRENIGKGEFGDVMLGILNGNLKVAVKILKDREAASKFRAEATVMASLKHENLVRLLGLVFSASGTCLVTEHCAQGSLLDYLRSRGRHYVTQLNQINFAYDACCGMEYMERSRVVHRDLAARNVLISAEGTAKVADFGLARAELAPDDPADALRVQAKLPIKWTAPEALKYNKFSNKSDMWSFGILLWEIYSFGRVPYPRIPLAEVVRHVERGYRMEAPEGCPAGPYDVMRAAWHADPAQRPAFQHTRRTLAAIRDQAHAQPQPQPAPPHP</sequence>
<protein>
    <submittedName>
        <fullName evidence="1">Uncharacterized protein</fullName>
    </submittedName>
</protein>
<evidence type="ECO:0000313" key="2">
    <source>
        <dbReference type="Proteomes" id="UP001064048"/>
    </source>
</evidence>
<keyword evidence="2" id="KW-1185">Reference proteome</keyword>
<name>A0ACC0KDK9_CHOFU</name>
<comment type="caution">
    <text evidence="1">The sequence shown here is derived from an EMBL/GenBank/DDBJ whole genome shotgun (WGS) entry which is preliminary data.</text>
</comment>
<gene>
    <name evidence="1" type="ORF">MSG28_012293</name>
</gene>
<organism evidence="1 2">
    <name type="scientific">Choristoneura fumiferana</name>
    <name type="common">Spruce budworm moth</name>
    <name type="synonym">Archips fumiferana</name>
    <dbReference type="NCBI Taxonomy" id="7141"/>
    <lineage>
        <taxon>Eukaryota</taxon>
        <taxon>Metazoa</taxon>
        <taxon>Ecdysozoa</taxon>
        <taxon>Arthropoda</taxon>
        <taxon>Hexapoda</taxon>
        <taxon>Insecta</taxon>
        <taxon>Pterygota</taxon>
        <taxon>Neoptera</taxon>
        <taxon>Endopterygota</taxon>
        <taxon>Lepidoptera</taxon>
        <taxon>Glossata</taxon>
        <taxon>Ditrysia</taxon>
        <taxon>Tortricoidea</taxon>
        <taxon>Tortricidae</taxon>
        <taxon>Tortricinae</taxon>
        <taxon>Choristoneura</taxon>
    </lineage>
</organism>
<accession>A0ACC0KDK9</accession>
<dbReference type="Proteomes" id="UP001064048">
    <property type="component" value="Chromosome 21"/>
</dbReference>
<evidence type="ECO:0000313" key="1">
    <source>
        <dbReference type="EMBL" id="KAI8434177.1"/>
    </source>
</evidence>
<reference evidence="1 2" key="1">
    <citation type="journal article" date="2022" name="Genome Biol. Evol.">
        <title>The Spruce Budworm Genome: Reconstructing the Evolutionary History of Antifreeze Proteins.</title>
        <authorList>
            <person name="Beliveau C."/>
            <person name="Gagne P."/>
            <person name="Picq S."/>
            <person name="Vernygora O."/>
            <person name="Keeling C.I."/>
            <person name="Pinkney K."/>
            <person name="Doucet D."/>
            <person name="Wen F."/>
            <person name="Johnston J.S."/>
            <person name="Maaroufi H."/>
            <person name="Boyle B."/>
            <person name="Laroche J."/>
            <person name="Dewar K."/>
            <person name="Juretic N."/>
            <person name="Blackburn G."/>
            <person name="Nisole A."/>
            <person name="Brunet B."/>
            <person name="Brandao M."/>
            <person name="Lumley L."/>
            <person name="Duan J."/>
            <person name="Quan G."/>
            <person name="Lucarotti C.J."/>
            <person name="Roe A.D."/>
            <person name="Sperling F.A.H."/>
            <person name="Levesque R.C."/>
            <person name="Cusson M."/>
        </authorList>
    </citation>
    <scope>NUCLEOTIDE SEQUENCE [LARGE SCALE GENOMIC DNA]</scope>
    <source>
        <strain evidence="1">Glfc:IPQL:Cfum</strain>
    </source>
</reference>